<dbReference type="Proteomes" id="UP001230051">
    <property type="component" value="Unassembled WGS sequence"/>
</dbReference>
<sequence length="110" mass="13055">MSTQLRHVLENTKKWWRSSESTFIDTSVTWERKKINTLVVNYVAKLGFTLFILCWGSCVFPFTRFHCTSTFVTRLLKALNFFEEQKNMDAHFVEEMALKQTFILMGFEVK</sequence>
<keyword evidence="3" id="KW-1185">Reference proteome</keyword>
<protein>
    <submittedName>
        <fullName evidence="2">Gamma-secretase-activating protein isoform X1</fullName>
    </submittedName>
</protein>
<dbReference type="AlphaFoldDB" id="A0AAD8G6G7"/>
<organism evidence="2 3">
    <name type="scientific">Acipenser oxyrinchus oxyrinchus</name>
    <dbReference type="NCBI Taxonomy" id="40147"/>
    <lineage>
        <taxon>Eukaryota</taxon>
        <taxon>Metazoa</taxon>
        <taxon>Chordata</taxon>
        <taxon>Craniata</taxon>
        <taxon>Vertebrata</taxon>
        <taxon>Euteleostomi</taxon>
        <taxon>Actinopterygii</taxon>
        <taxon>Chondrostei</taxon>
        <taxon>Acipenseriformes</taxon>
        <taxon>Acipenseridae</taxon>
        <taxon>Acipenser</taxon>
    </lineage>
</organism>
<proteinExistence type="predicted"/>
<evidence type="ECO:0000256" key="1">
    <source>
        <dbReference type="SAM" id="Phobius"/>
    </source>
</evidence>
<reference evidence="2" key="1">
    <citation type="submission" date="2022-02" db="EMBL/GenBank/DDBJ databases">
        <title>Atlantic sturgeon de novo genome assembly.</title>
        <authorList>
            <person name="Stock M."/>
            <person name="Klopp C."/>
            <person name="Guiguen Y."/>
            <person name="Cabau C."/>
            <person name="Parinello H."/>
            <person name="Santidrian Yebra-Pimentel E."/>
            <person name="Kuhl H."/>
            <person name="Dirks R.P."/>
            <person name="Guessner J."/>
            <person name="Wuertz S."/>
            <person name="Du K."/>
            <person name="Schartl M."/>
        </authorList>
    </citation>
    <scope>NUCLEOTIDE SEQUENCE</scope>
    <source>
        <strain evidence="2">STURGEONOMICS-FGT-2020</strain>
        <tissue evidence="2">Whole blood</tissue>
    </source>
</reference>
<keyword evidence="1" id="KW-1133">Transmembrane helix</keyword>
<keyword evidence="1" id="KW-0812">Transmembrane</keyword>
<evidence type="ECO:0000313" key="2">
    <source>
        <dbReference type="EMBL" id="KAK1167071.1"/>
    </source>
</evidence>
<accession>A0AAD8G6G7</accession>
<feature type="transmembrane region" description="Helical" evidence="1">
    <location>
        <begin position="42"/>
        <end position="62"/>
    </location>
</feature>
<comment type="caution">
    <text evidence="2">The sequence shown here is derived from an EMBL/GenBank/DDBJ whole genome shotgun (WGS) entry which is preliminary data.</text>
</comment>
<name>A0AAD8G6G7_ACIOX</name>
<dbReference type="EMBL" id="JAGXEW010000010">
    <property type="protein sequence ID" value="KAK1167071.1"/>
    <property type="molecule type" value="Genomic_DNA"/>
</dbReference>
<evidence type="ECO:0000313" key="3">
    <source>
        <dbReference type="Proteomes" id="UP001230051"/>
    </source>
</evidence>
<keyword evidence="1" id="KW-0472">Membrane</keyword>
<gene>
    <name evidence="2" type="ORF">AOXY_G11725</name>
</gene>